<dbReference type="InterPro" id="IPR000719">
    <property type="entry name" value="Prot_kinase_dom"/>
</dbReference>
<evidence type="ECO:0000256" key="4">
    <source>
        <dbReference type="ARBA" id="ARBA00022741"/>
    </source>
</evidence>
<dbReference type="InterPro" id="IPR008271">
    <property type="entry name" value="Ser/Thr_kinase_AS"/>
</dbReference>
<evidence type="ECO:0000313" key="9">
    <source>
        <dbReference type="EMBL" id="EAU82364.1"/>
    </source>
</evidence>
<feature type="domain" description="Protein kinase" evidence="8">
    <location>
        <begin position="1"/>
        <end position="371"/>
    </location>
</feature>
<dbReference type="SMART" id="SM00220">
    <property type="entry name" value="S_TKc"/>
    <property type="match status" value="1"/>
</dbReference>
<dbReference type="SUPFAM" id="SSF56112">
    <property type="entry name" value="Protein kinase-like (PK-like)"/>
    <property type="match status" value="1"/>
</dbReference>
<evidence type="ECO:0000256" key="2">
    <source>
        <dbReference type="ARBA" id="ARBA00022527"/>
    </source>
</evidence>
<dbReference type="KEGG" id="cci:CC1G_06674"/>
<comment type="caution">
    <text evidence="9">The sequence shown here is derived from an EMBL/GenBank/DDBJ whole genome shotgun (WGS) entry which is preliminary data.</text>
</comment>
<keyword evidence="3" id="KW-0808">Transferase</keyword>
<dbReference type="eggNOG" id="ENOG502SIC4">
    <property type="taxonomic scope" value="Eukaryota"/>
</dbReference>
<evidence type="ECO:0000259" key="8">
    <source>
        <dbReference type="PROSITE" id="PS50011"/>
    </source>
</evidence>
<dbReference type="STRING" id="240176.A8P7Z2"/>
<evidence type="ECO:0000313" key="10">
    <source>
        <dbReference type="Proteomes" id="UP000001861"/>
    </source>
</evidence>
<dbReference type="PROSITE" id="PS50011">
    <property type="entry name" value="PROTEIN_KINASE_DOM"/>
    <property type="match status" value="1"/>
</dbReference>
<dbReference type="OMA" id="RMNIMMD"/>
<sequence>MPVEPSSSSPASPARSDSEESLQELIDLLLDDVANDTSSSPPPESVPTDFRDLLHDGELYWRDHYNWLLERGYRLRPRYSPEWVPSWDKDPEVQGISEDSLVFIHSNINDAIQISQDRHVVLKRVSRSEDPEEVSILDYFSKEPLSSQPENHCVPLIEILHPPGDPDHDIVVLPVLRQYDNPEFETIGEAIDFIQQLLEGFTFLHEHRVAHRDVKVENLMMDPEAMQFQRFHFCLPGIPHEFKDRRKASPISWRFSRTERRPKYYIIDFGYSSQYTEEQMPPRDRAIETSDDSLPELKDQSKLYNPFPSDVYYVGNMLRRDFLDGFGEYNRDRTGRLNFEFLRSLVEAMTKEDPEERITMKDALETFDSIVATLPSATLRSRVIPRPEGRIRKEGPIQTVTRSTMHWCRRFRYIVKRLPPIPSSTSS</sequence>
<evidence type="ECO:0000256" key="5">
    <source>
        <dbReference type="ARBA" id="ARBA00022777"/>
    </source>
</evidence>
<dbReference type="Proteomes" id="UP000001861">
    <property type="component" value="Unassembled WGS sequence"/>
</dbReference>
<evidence type="ECO:0000256" key="7">
    <source>
        <dbReference type="SAM" id="MobiDB-lite"/>
    </source>
</evidence>
<dbReference type="RefSeq" id="XP_001839461.1">
    <property type="nucleotide sequence ID" value="XM_001839409.2"/>
</dbReference>
<dbReference type="GO" id="GO:0005737">
    <property type="term" value="C:cytoplasm"/>
    <property type="evidence" value="ECO:0007669"/>
    <property type="project" value="TreeGrafter"/>
</dbReference>
<dbReference type="OrthoDB" id="5987198at2759"/>
<accession>A8P7Z2</accession>
<dbReference type="GeneID" id="6016075"/>
<dbReference type="InParanoid" id="A8P7Z2"/>
<keyword evidence="4" id="KW-0547">Nucleotide-binding</keyword>
<comment type="similarity">
    <text evidence="1">Belongs to the protein kinase superfamily. CAMK Ser/Thr protein kinase family. NIM1 subfamily.</text>
</comment>
<keyword evidence="2" id="KW-0723">Serine/threonine-protein kinase</keyword>
<proteinExistence type="inferred from homology"/>
<feature type="compositionally biased region" description="Low complexity" evidence="7">
    <location>
        <begin position="1"/>
        <end position="15"/>
    </location>
</feature>
<dbReference type="EMBL" id="AACS02000005">
    <property type="protein sequence ID" value="EAU82364.1"/>
    <property type="molecule type" value="Genomic_DNA"/>
</dbReference>
<dbReference type="PANTHER" id="PTHR24346:SF82">
    <property type="entry name" value="KP78A-RELATED"/>
    <property type="match status" value="1"/>
</dbReference>
<feature type="region of interest" description="Disordered" evidence="7">
    <location>
        <begin position="1"/>
        <end position="21"/>
    </location>
</feature>
<keyword evidence="6" id="KW-0067">ATP-binding</keyword>
<dbReference type="Pfam" id="PF00069">
    <property type="entry name" value="Pkinase"/>
    <property type="match status" value="1"/>
</dbReference>
<dbReference type="VEuPathDB" id="FungiDB:CC1G_06674"/>
<dbReference type="PROSITE" id="PS00108">
    <property type="entry name" value="PROTEIN_KINASE_ST"/>
    <property type="match status" value="1"/>
</dbReference>
<dbReference type="InterPro" id="IPR011009">
    <property type="entry name" value="Kinase-like_dom_sf"/>
</dbReference>
<keyword evidence="5 9" id="KW-0418">Kinase</keyword>
<dbReference type="GO" id="GO:0004674">
    <property type="term" value="F:protein serine/threonine kinase activity"/>
    <property type="evidence" value="ECO:0007669"/>
    <property type="project" value="UniProtKB-KW"/>
</dbReference>
<evidence type="ECO:0000256" key="1">
    <source>
        <dbReference type="ARBA" id="ARBA00010791"/>
    </source>
</evidence>
<keyword evidence="10" id="KW-1185">Reference proteome</keyword>
<dbReference type="GO" id="GO:0005524">
    <property type="term" value="F:ATP binding"/>
    <property type="evidence" value="ECO:0007669"/>
    <property type="project" value="UniProtKB-KW"/>
</dbReference>
<evidence type="ECO:0000256" key="3">
    <source>
        <dbReference type="ARBA" id="ARBA00022679"/>
    </source>
</evidence>
<protein>
    <submittedName>
        <fullName evidence="9">Other/AgaK1 protein kinase</fullName>
    </submittedName>
</protein>
<dbReference type="PANTHER" id="PTHR24346">
    <property type="entry name" value="MAP/MICROTUBULE AFFINITY-REGULATING KINASE"/>
    <property type="match status" value="1"/>
</dbReference>
<name>A8P7Z2_COPC7</name>
<dbReference type="AlphaFoldDB" id="A8P7Z2"/>
<reference evidence="9 10" key="1">
    <citation type="journal article" date="2010" name="Proc. Natl. Acad. Sci. U.S.A.">
        <title>Insights into evolution of multicellular fungi from the assembled chromosomes of the mushroom Coprinopsis cinerea (Coprinus cinereus).</title>
        <authorList>
            <person name="Stajich J.E."/>
            <person name="Wilke S.K."/>
            <person name="Ahren D."/>
            <person name="Au C.H."/>
            <person name="Birren B.W."/>
            <person name="Borodovsky M."/>
            <person name="Burns C."/>
            <person name="Canback B."/>
            <person name="Casselton L.A."/>
            <person name="Cheng C.K."/>
            <person name="Deng J."/>
            <person name="Dietrich F.S."/>
            <person name="Fargo D.C."/>
            <person name="Farman M.L."/>
            <person name="Gathman A.C."/>
            <person name="Goldberg J."/>
            <person name="Guigo R."/>
            <person name="Hoegger P.J."/>
            <person name="Hooker J.B."/>
            <person name="Huggins A."/>
            <person name="James T.Y."/>
            <person name="Kamada T."/>
            <person name="Kilaru S."/>
            <person name="Kodira C."/>
            <person name="Kues U."/>
            <person name="Kupfer D."/>
            <person name="Kwan H.S."/>
            <person name="Lomsadze A."/>
            <person name="Li W."/>
            <person name="Lilly W.W."/>
            <person name="Ma L.J."/>
            <person name="Mackey A.J."/>
            <person name="Manning G."/>
            <person name="Martin F."/>
            <person name="Muraguchi H."/>
            <person name="Natvig D.O."/>
            <person name="Palmerini H."/>
            <person name="Ramesh M.A."/>
            <person name="Rehmeyer C.J."/>
            <person name="Roe B.A."/>
            <person name="Shenoy N."/>
            <person name="Stanke M."/>
            <person name="Ter-Hovhannisyan V."/>
            <person name="Tunlid A."/>
            <person name="Velagapudi R."/>
            <person name="Vision T.J."/>
            <person name="Zeng Q."/>
            <person name="Zolan M.E."/>
            <person name="Pukkila P.J."/>
        </authorList>
    </citation>
    <scope>NUCLEOTIDE SEQUENCE [LARGE SCALE GENOMIC DNA]</scope>
    <source>
        <strain evidence="10">Okayama-7 / 130 / ATCC MYA-4618 / FGSC 9003</strain>
    </source>
</reference>
<evidence type="ECO:0000256" key="6">
    <source>
        <dbReference type="ARBA" id="ARBA00022840"/>
    </source>
</evidence>
<organism evidence="9 10">
    <name type="scientific">Coprinopsis cinerea (strain Okayama-7 / 130 / ATCC MYA-4618 / FGSC 9003)</name>
    <name type="common">Inky cap fungus</name>
    <name type="synonym">Hormographiella aspergillata</name>
    <dbReference type="NCBI Taxonomy" id="240176"/>
    <lineage>
        <taxon>Eukaryota</taxon>
        <taxon>Fungi</taxon>
        <taxon>Dikarya</taxon>
        <taxon>Basidiomycota</taxon>
        <taxon>Agaricomycotina</taxon>
        <taxon>Agaricomycetes</taxon>
        <taxon>Agaricomycetidae</taxon>
        <taxon>Agaricales</taxon>
        <taxon>Agaricineae</taxon>
        <taxon>Psathyrellaceae</taxon>
        <taxon>Coprinopsis</taxon>
    </lineage>
</organism>
<dbReference type="Gene3D" id="1.10.510.10">
    <property type="entry name" value="Transferase(Phosphotransferase) domain 1"/>
    <property type="match status" value="1"/>
</dbReference>
<gene>
    <name evidence="9" type="ORF">CC1G_06674</name>
</gene>
<dbReference type="GO" id="GO:0035556">
    <property type="term" value="P:intracellular signal transduction"/>
    <property type="evidence" value="ECO:0007669"/>
    <property type="project" value="TreeGrafter"/>
</dbReference>